<dbReference type="AlphaFoldDB" id="A0A2P8PWM8"/>
<feature type="domain" description="ANTAR" evidence="3">
    <location>
        <begin position="173"/>
        <end position="228"/>
    </location>
</feature>
<gene>
    <name evidence="4" type="ORF">C6Y14_37485</name>
</gene>
<accession>A0A2P8PWM8</accession>
<dbReference type="EMBL" id="PYBJ01000030">
    <property type="protein sequence ID" value="PSM38412.1"/>
    <property type="molecule type" value="Genomic_DNA"/>
</dbReference>
<evidence type="ECO:0000259" key="3">
    <source>
        <dbReference type="SMART" id="SM01012"/>
    </source>
</evidence>
<dbReference type="GO" id="GO:0003723">
    <property type="term" value="F:RNA binding"/>
    <property type="evidence" value="ECO:0007669"/>
    <property type="project" value="InterPro"/>
</dbReference>
<sequence>MTREEQLAEAFVGLADTLADGFDPVVLLDRLAGHCVGIVGADTVSVMMATVRGDLRTMSVSAHATSAELVQTQTREGPGRDCYRTRLPVDATHLDDLDGRWPRFTAQAQEAGYGAAHALPLRVNHQTIGSVSLLLTAPAGLRPGDLRLAQALADVAAVALVHWSPDPARPMDILTHVQAAVAAKATVEMAQGMLAEHGQLEPARAMEALLAYSGRNGNRLTSTAQALVRRTLEPSQVLAALG</sequence>
<evidence type="ECO:0000313" key="4">
    <source>
        <dbReference type="EMBL" id="PSM38412.1"/>
    </source>
</evidence>
<reference evidence="4 5" key="1">
    <citation type="submission" date="2018-03" db="EMBL/GenBank/DDBJ databases">
        <title>Streptomyces dioscori sp. nov., a novel endophytic actinobacterium isolated from bulbil of Dioscorea bulbifera L.</title>
        <authorList>
            <person name="Zhikuan W."/>
        </authorList>
    </citation>
    <scope>NUCLEOTIDE SEQUENCE [LARGE SCALE GENOMIC DNA]</scope>
    <source>
        <strain evidence="4 5">A217</strain>
    </source>
</reference>
<evidence type="ECO:0000256" key="1">
    <source>
        <dbReference type="ARBA" id="ARBA00023015"/>
    </source>
</evidence>
<dbReference type="InterPro" id="IPR012074">
    <property type="entry name" value="GAF_ANTAR"/>
</dbReference>
<dbReference type="InterPro" id="IPR003018">
    <property type="entry name" value="GAF"/>
</dbReference>
<name>A0A2P8PWM8_9ACTN</name>
<dbReference type="InterPro" id="IPR005561">
    <property type="entry name" value="ANTAR"/>
</dbReference>
<dbReference type="SMART" id="SM01012">
    <property type="entry name" value="ANTAR"/>
    <property type="match status" value="1"/>
</dbReference>
<keyword evidence="5" id="KW-1185">Reference proteome</keyword>
<dbReference type="Gene3D" id="3.30.450.40">
    <property type="match status" value="1"/>
</dbReference>
<dbReference type="OrthoDB" id="3683444at2"/>
<evidence type="ECO:0000313" key="5">
    <source>
        <dbReference type="Proteomes" id="UP000240429"/>
    </source>
</evidence>
<organism evidence="4 5">
    <name type="scientific">Streptomyces dioscori</name>
    <dbReference type="NCBI Taxonomy" id="2109333"/>
    <lineage>
        <taxon>Bacteria</taxon>
        <taxon>Bacillati</taxon>
        <taxon>Actinomycetota</taxon>
        <taxon>Actinomycetes</taxon>
        <taxon>Kitasatosporales</taxon>
        <taxon>Streptomycetaceae</taxon>
        <taxon>Streptomyces</taxon>
        <taxon>Streptomyces aurantiacus group</taxon>
    </lineage>
</organism>
<protein>
    <recommendedName>
        <fullName evidence="3">ANTAR domain-containing protein</fullName>
    </recommendedName>
</protein>
<comment type="caution">
    <text evidence="4">The sequence shown here is derived from an EMBL/GenBank/DDBJ whole genome shotgun (WGS) entry which is preliminary data.</text>
</comment>
<dbReference type="InterPro" id="IPR029016">
    <property type="entry name" value="GAF-like_dom_sf"/>
</dbReference>
<dbReference type="RefSeq" id="WP_107021369.1">
    <property type="nucleotide sequence ID" value="NZ_KZ679056.1"/>
</dbReference>
<dbReference type="Pfam" id="PF03861">
    <property type="entry name" value="ANTAR"/>
    <property type="match status" value="1"/>
</dbReference>
<keyword evidence="2" id="KW-0804">Transcription</keyword>
<dbReference type="Proteomes" id="UP000240429">
    <property type="component" value="Unassembled WGS sequence"/>
</dbReference>
<dbReference type="PIRSF" id="PIRSF036625">
    <property type="entry name" value="GAF_ANTAR"/>
    <property type="match status" value="1"/>
</dbReference>
<dbReference type="Gene3D" id="1.10.10.10">
    <property type="entry name" value="Winged helix-like DNA-binding domain superfamily/Winged helix DNA-binding domain"/>
    <property type="match status" value="1"/>
</dbReference>
<dbReference type="InterPro" id="IPR036388">
    <property type="entry name" value="WH-like_DNA-bd_sf"/>
</dbReference>
<keyword evidence="1" id="KW-0805">Transcription regulation</keyword>
<proteinExistence type="predicted"/>
<dbReference type="SUPFAM" id="SSF55781">
    <property type="entry name" value="GAF domain-like"/>
    <property type="match status" value="1"/>
</dbReference>
<evidence type="ECO:0000256" key="2">
    <source>
        <dbReference type="ARBA" id="ARBA00023163"/>
    </source>
</evidence>
<dbReference type="Pfam" id="PF01590">
    <property type="entry name" value="GAF"/>
    <property type="match status" value="1"/>
</dbReference>